<dbReference type="InterPro" id="IPR002293">
    <property type="entry name" value="AA/rel_permease1"/>
</dbReference>
<feature type="transmembrane region" description="Helical" evidence="5">
    <location>
        <begin position="401"/>
        <end position="420"/>
    </location>
</feature>
<evidence type="ECO:0000256" key="4">
    <source>
        <dbReference type="ARBA" id="ARBA00023136"/>
    </source>
</evidence>
<reference evidence="6" key="1">
    <citation type="submission" date="2023-03" db="EMBL/GenBank/DDBJ databases">
        <title>Complete genome of Cladonia borealis.</title>
        <authorList>
            <person name="Park H."/>
        </authorList>
    </citation>
    <scope>NUCLEOTIDE SEQUENCE</scope>
    <source>
        <strain evidence="6">ANT050790</strain>
    </source>
</reference>
<keyword evidence="7" id="KW-1185">Reference proteome</keyword>
<evidence type="ECO:0000256" key="2">
    <source>
        <dbReference type="ARBA" id="ARBA00022692"/>
    </source>
</evidence>
<comment type="caution">
    <text evidence="6">The sequence shown here is derived from an EMBL/GenBank/DDBJ whole genome shotgun (WGS) entry which is preliminary data.</text>
</comment>
<feature type="transmembrane region" description="Helical" evidence="5">
    <location>
        <begin position="93"/>
        <end position="111"/>
    </location>
</feature>
<dbReference type="PANTHER" id="PTHR11785:SF382">
    <property type="entry name" value="LOW-AFFINITY METHIONINE PERMEASE"/>
    <property type="match status" value="1"/>
</dbReference>
<feature type="transmembrane region" description="Helical" evidence="5">
    <location>
        <begin position="137"/>
        <end position="160"/>
    </location>
</feature>
<dbReference type="PIRSF" id="PIRSF006060">
    <property type="entry name" value="AA_transporter"/>
    <property type="match status" value="1"/>
</dbReference>
<sequence>MDHKHQSSGPVALHSRKQHKLDGLDKIEVEGVTVANDPHSKYENQAELVRVPERLHLGYFSTVNLCLNKIVGTGIYVSPSVVLGATESKGISLMLWLVGCFVTWGGLYIYLEYGLRWPLTGGELHYVDKVYTKPIRLFTYMFASMVVLVGGVQANALTFGREVILAGADATAPVNTNLQKLFAILIVTFVCQLQAYSRSIYIRVSNVLAIIKVSSLVFVSICGLIALAGVRRHSTAFINTSYGTVNLTHIFSTRAESPYAYSLALLNVMRAFLGYENANLVLEEVRTGPDNDPRRTFRRAISISVVIVCFLYMTTNVAFFTACTTEEILTSPETLALFLEKVFGISKHAHTASSIVVSLSAAGAIMSLTFAYVRVKQEIGRMGLLPIPEFWSKTSHRRTPAHALLLHWIFSVICIIATPLESSQGFLVMSTFYSYIHTWISILLGCGLLCAPWLSCFKDRDGDGWKSQSSKLGYGLLAPLTMVYVCANAFVLVFSFFPPQTNGSPNRKGQIISALAGPIAGHSILAFGALWWTWDRKILPSIGYHFKASDGEIAYSEIWKADTLKVTFTVSANSMDIAILTGVSLRES</sequence>
<proteinExistence type="predicted"/>
<dbReference type="PANTHER" id="PTHR11785">
    <property type="entry name" value="AMINO ACID TRANSPORTER"/>
    <property type="match status" value="1"/>
</dbReference>
<gene>
    <name evidence="6" type="ORF">JMJ35_004018</name>
</gene>
<feature type="transmembrane region" description="Helical" evidence="5">
    <location>
        <begin position="181"/>
        <end position="201"/>
    </location>
</feature>
<evidence type="ECO:0000256" key="5">
    <source>
        <dbReference type="SAM" id="Phobius"/>
    </source>
</evidence>
<evidence type="ECO:0000313" key="6">
    <source>
        <dbReference type="EMBL" id="KAK0513654.1"/>
    </source>
</evidence>
<dbReference type="GO" id="GO:0016020">
    <property type="term" value="C:membrane"/>
    <property type="evidence" value="ECO:0007669"/>
    <property type="project" value="UniProtKB-SubCell"/>
</dbReference>
<name>A0AA39R4H0_9LECA</name>
<feature type="transmembrane region" description="Helical" evidence="5">
    <location>
        <begin position="474"/>
        <end position="497"/>
    </location>
</feature>
<keyword evidence="2 5" id="KW-0812">Transmembrane</keyword>
<comment type="subcellular location">
    <subcellularLocation>
        <location evidence="1">Membrane</location>
        <topology evidence="1">Multi-pass membrane protein</topology>
    </subcellularLocation>
</comment>
<feature type="transmembrane region" description="Helical" evidence="5">
    <location>
        <begin position="300"/>
        <end position="322"/>
    </location>
</feature>
<evidence type="ECO:0000313" key="7">
    <source>
        <dbReference type="Proteomes" id="UP001166286"/>
    </source>
</evidence>
<organism evidence="6 7">
    <name type="scientific">Cladonia borealis</name>
    <dbReference type="NCBI Taxonomy" id="184061"/>
    <lineage>
        <taxon>Eukaryota</taxon>
        <taxon>Fungi</taxon>
        <taxon>Dikarya</taxon>
        <taxon>Ascomycota</taxon>
        <taxon>Pezizomycotina</taxon>
        <taxon>Lecanoromycetes</taxon>
        <taxon>OSLEUM clade</taxon>
        <taxon>Lecanoromycetidae</taxon>
        <taxon>Lecanorales</taxon>
        <taxon>Lecanorineae</taxon>
        <taxon>Cladoniaceae</taxon>
        <taxon>Cladonia</taxon>
    </lineage>
</organism>
<evidence type="ECO:0008006" key="8">
    <source>
        <dbReference type="Google" id="ProtNLM"/>
    </source>
</evidence>
<evidence type="ECO:0000256" key="1">
    <source>
        <dbReference type="ARBA" id="ARBA00004141"/>
    </source>
</evidence>
<feature type="transmembrane region" description="Helical" evidence="5">
    <location>
        <begin position="509"/>
        <end position="532"/>
    </location>
</feature>
<protein>
    <recommendedName>
        <fullName evidence="8">Amino acid transporter</fullName>
    </recommendedName>
</protein>
<keyword evidence="3 5" id="KW-1133">Transmembrane helix</keyword>
<evidence type="ECO:0000256" key="3">
    <source>
        <dbReference type="ARBA" id="ARBA00022989"/>
    </source>
</evidence>
<dbReference type="InterPro" id="IPR050598">
    <property type="entry name" value="AminoAcid_Transporter"/>
</dbReference>
<dbReference type="Gene3D" id="1.20.1740.10">
    <property type="entry name" value="Amino acid/polyamine transporter I"/>
    <property type="match status" value="1"/>
</dbReference>
<feature type="transmembrane region" description="Helical" evidence="5">
    <location>
        <begin position="432"/>
        <end position="454"/>
    </location>
</feature>
<dbReference type="AlphaFoldDB" id="A0AA39R4H0"/>
<dbReference type="Pfam" id="PF13520">
    <property type="entry name" value="AA_permease_2"/>
    <property type="match status" value="1"/>
</dbReference>
<feature type="transmembrane region" description="Helical" evidence="5">
    <location>
        <begin position="207"/>
        <end position="230"/>
    </location>
</feature>
<accession>A0AA39R4H0</accession>
<dbReference type="GO" id="GO:0015179">
    <property type="term" value="F:L-amino acid transmembrane transporter activity"/>
    <property type="evidence" value="ECO:0007669"/>
    <property type="project" value="TreeGrafter"/>
</dbReference>
<dbReference type="EMBL" id="JAFEKC020000007">
    <property type="protein sequence ID" value="KAK0513654.1"/>
    <property type="molecule type" value="Genomic_DNA"/>
</dbReference>
<keyword evidence="4 5" id="KW-0472">Membrane</keyword>
<feature type="transmembrane region" description="Helical" evidence="5">
    <location>
        <begin position="352"/>
        <end position="373"/>
    </location>
</feature>
<dbReference type="Proteomes" id="UP001166286">
    <property type="component" value="Unassembled WGS sequence"/>
</dbReference>